<feature type="region of interest" description="Disordered" evidence="2">
    <location>
        <begin position="185"/>
        <end position="212"/>
    </location>
</feature>
<keyword evidence="1" id="KW-0175">Coiled coil</keyword>
<dbReference type="AlphaFoldDB" id="A0A0S4JL60"/>
<accession>A0A0S4JL60</accession>
<evidence type="ECO:0000313" key="4">
    <source>
        <dbReference type="Proteomes" id="UP000051952"/>
    </source>
</evidence>
<dbReference type="EMBL" id="CYKH01002023">
    <property type="protein sequence ID" value="CUG92262.1"/>
    <property type="molecule type" value="Genomic_DNA"/>
</dbReference>
<feature type="coiled-coil region" evidence="1">
    <location>
        <begin position="256"/>
        <end position="283"/>
    </location>
</feature>
<feature type="compositionally biased region" description="Polar residues" evidence="2">
    <location>
        <begin position="512"/>
        <end position="521"/>
    </location>
</feature>
<gene>
    <name evidence="3" type="ORF">BSAL_36405</name>
</gene>
<feature type="compositionally biased region" description="Basic and acidic residues" evidence="2">
    <location>
        <begin position="392"/>
        <end position="402"/>
    </location>
</feature>
<protein>
    <submittedName>
        <fullName evidence="3">Uncharacterized protein</fullName>
    </submittedName>
</protein>
<feature type="region of interest" description="Disordered" evidence="2">
    <location>
        <begin position="21"/>
        <end position="47"/>
    </location>
</feature>
<evidence type="ECO:0000256" key="1">
    <source>
        <dbReference type="SAM" id="Coils"/>
    </source>
</evidence>
<evidence type="ECO:0000313" key="3">
    <source>
        <dbReference type="EMBL" id="CUG92262.1"/>
    </source>
</evidence>
<dbReference type="OMA" id="WEAEHVL"/>
<feature type="compositionally biased region" description="Basic and acidic residues" evidence="2">
    <location>
        <begin position="34"/>
        <end position="47"/>
    </location>
</feature>
<sequence length="554" mass="62392">MVSVRVVKEREAAEQRKQRLELARRVSSQAGVDSARRYEEQKRRQDAQVRSALHNQWSQEHQQQRLFMQCVAAEGTIRQGEGMRNAAALSEAVHRRSQIEARAWEAEHVLEREMRNAAALSEAVHRRSQIEARAWEAEHVLERERYQLALERQQIEAEMRSERENGAVQRRLQVKAAEVNRSKQLLEQSRSHAALQLSKDSNEQLDGKKRRFASTMSISINTSVDERTRGTDAAKKHMEHREVLEQLRIEKVLQEQRKASDRAKQVVKEMKLAEEQQRLEEEQEVMLKESMAANAMRSALRPISATDFQEQEARKAQSIQRKTEAEFEKIFLHGPWSVDSIERLHQGPTESTEAFLGAASVQERSYLVVGQVQLCAYSFATMEDTIDDAANGDDHQEQHDTSFEAPNPQSPDALPAPTPKPSPSPPHPDEELYPDDEVKDGGMITNGHDAPVSVIATEGATMSSDSSLPSSEPSDRRKGRDTSGSTNLTAEGDLSISSMSSQEMSTRVACSAESNDSSSQHDVSRRSHRGGYGLTAEQLRSSVMKLRNKQQSAR</sequence>
<organism evidence="3 4">
    <name type="scientific">Bodo saltans</name>
    <name type="common">Flagellated protozoan</name>
    <dbReference type="NCBI Taxonomy" id="75058"/>
    <lineage>
        <taxon>Eukaryota</taxon>
        <taxon>Discoba</taxon>
        <taxon>Euglenozoa</taxon>
        <taxon>Kinetoplastea</taxon>
        <taxon>Metakinetoplastina</taxon>
        <taxon>Eubodonida</taxon>
        <taxon>Bodonidae</taxon>
        <taxon>Bodo</taxon>
    </lineage>
</organism>
<proteinExistence type="predicted"/>
<feature type="compositionally biased region" description="Low complexity" evidence="2">
    <location>
        <begin position="463"/>
        <end position="472"/>
    </location>
</feature>
<feature type="compositionally biased region" description="Pro residues" evidence="2">
    <location>
        <begin position="414"/>
        <end position="426"/>
    </location>
</feature>
<keyword evidence="4" id="KW-1185">Reference proteome</keyword>
<evidence type="ECO:0000256" key="2">
    <source>
        <dbReference type="SAM" id="MobiDB-lite"/>
    </source>
</evidence>
<reference evidence="4" key="1">
    <citation type="submission" date="2015-09" db="EMBL/GenBank/DDBJ databases">
        <authorList>
            <consortium name="Pathogen Informatics"/>
        </authorList>
    </citation>
    <scope>NUCLEOTIDE SEQUENCE [LARGE SCALE GENOMIC DNA]</scope>
    <source>
        <strain evidence="4">Lake Konstanz</strain>
    </source>
</reference>
<name>A0A0S4JL60_BODSA</name>
<feature type="region of interest" description="Disordered" evidence="2">
    <location>
        <begin position="387"/>
        <end position="554"/>
    </location>
</feature>
<dbReference type="Proteomes" id="UP000051952">
    <property type="component" value="Unassembled WGS sequence"/>
</dbReference>
<feature type="compositionally biased region" description="Low complexity" evidence="2">
    <location>
        <begin position="495"/>
        <end position="505"/>
    </location>
</feature>